<evidence type="ECO:0000256" key="1">
    <source>
        <dbReference type="ARBA" id="ARBA00009091"/>
    </source>
</evidence>
<dbReference type="PANTHER" id="PTHR35089">
    <property type="entry name" value="CHAPERONE PROTEIN SKP"/>
    <property type="match status" value="1"/>
</dbReference>
<dbReference type="EMBL" id="JAOTPL010000002">
    <property type="protein sequence ID" value="MCU7693445.1"/>
    <property type="molecule type" value="Genomic_DNA"/>
</dbReference>
<dbReference type="Pfam" id="PF03938">
    <property type="entry name" value="OmpH"/>
    <property type="match status" value="1"/>
</dbReference>
<dbReference type="GO" id="GO:0051082">
    <property type="term" value="F:unfolded protein binding"/>
    <property type="evidence" value="ECO:0007669"/>
    <property type="project" value="InterPro"/>
</dbReference>
<accession>A0AAE3IJZ0</accession>
<sequence>MKKLVFTLAAAFGIMAATTQVQAQKIGIFNSEDVIQALPEHEQVQKKLESYQRDSLGKAYDELQVKYKQADETFKKDSIAKKPKAILDLDDKNRRELATQLIYWNQIAQQSSQNKYIELSSPLAEKVQKALHKVQKAQGVTIVLQPAALDMLGDQSGVINLIIPVAKELGIKVEEPASGAAPK</sequence>
<dbReference type="SUPFAM" id="SSF111384">
    <property type="entry name" value="OmpH-like"/>
    <property type="match status" value="1"/>
</dbReference>
<evidence type="ECO:0000313" key="4">
    <source>
        <dbReference type="EMBL" id="MCU7693445.1"/>
    </source>
</evidence>
<dbReference type="InterPro" id="IPR005632">
    <property type="entry name" value="Chaperone_Skp"/>
</dbReference>
<dbReference type="InterPro" id="IPR024930">
    <property type="entry name" value="Skp_dom_sf"/>
</dbReference>
<gene>
    <name evidence="4" type="ORF">OD355_02830</name>
</gene>
<dbReference type="PANTHER" id="PTHR35089:SF1">
    <property type="entry name" value="CHAPERONE PROTEIN SKP"/>
    <property type="match status" value="1"/>
</dbReference>
<organism evidence="4 5">
    <name type="scientific">Haoranjiania flava</name>
    <dbReference type="NCBI Taxonomy" id="1856322"/>
    <lineage>
        <taxon>Bacteria</taxon>
        <taxon>Pseudomonadati</taxon>
        <taxon>Bacteroidota</taxon>
        <taxon>Chitinophagia</taxon>
        <taxon>Chitinophagales</taxon>
        <taxon>Chitinophagaceae</taxon>
        <taxon>Haoranjiania</taxon>
    </lineage>
</organism>
<keyword evidence="2 3" id="KW-0732">Signal</keyword>
<dbReference type="SMART" id="SM00935">
    <property type="entry name" value="OmpH"/>
    <property type="match status" value="1"/>
</dbReference>
<feature type="chain" id="PRO_5041929549" evidence="3">
    <location>
        <begin position="24"/>
        <end position="183"/>
    </location>
</feature>
<comment type="similarity">
    <text evidence="1">Belongs to the Skp family.</text>
</comment>
<comment type="caution">
    <text evidence="4">The sequence shown here is derived from an EMBL/GenBank/DDBJ whole genome shotgun (WGS) entry which is preliminary data.</text>
</comment>
<dbReference type="AlphaFoldDB" id="A0AAE3IJZ0"/>
<keyword evidence="5" id="KW-1185">Reference proteome</keyword>
<evidence type="ECO:0000256" key="3">
    <source>
        <dbReference type="SAM" id="SignalP"/>
    </source>
</evidence>
<proteinExistence type="inferred from homology"/>
<dbReference type="RefSeq" id="WP_263036930.1">
    <property type="nucleotide sequence ID" value="NZ_JAOTPL010000002.1"/>
</dbReference>
<evidence type="ECO:0000256" key="2">
    <source>
        <dbReference type="ARBA" id="ARBA00022729"/>
    </source>
</evidence>
<dbReference type="Proteomes" id="UP001209317">
    <property type="component" value="Unassembled WGS sequence"/>
</dbReference>
<dbReference type="Gene3D" id="3.30.910.20">
    <property type="entry name" value="Skp domain"/>
    <property type="match status" value="1"/>
</dbReference>
<protein>
    <submittedName>
        <fullName evidence="4">OmpH family outer membrane protein</fullName>
    </submittedName>
</protein>
<dbReference type="GO" id="GO:0050821">
    <property type="term" value="P:protein stabilization"/>
    <property type="evidence" value="ECO:0007669"/>
    <property type="project" value="TreeGrafter"/>
</dbReference>
<reference evidence="4" key="1">
    <citation type="submission" date="2022-10" db="EMBL/GenBank/DDBJ databases">
        <authorList>
            <person name="Kim H.S."/>
            <person name="Kim J.-S."/>
            <person name="Suh M.K."/>
            <person name="Eom M.K."/>
            <person name="Lee J.-S."/>
        </authorList>
    </citation>
    <scope>NUCLEOTIDE SEQUENCE</scope>
    <source>
        <strain evidence="4">LIP-5</strain>
    </source>
</reference>
<name>A0AAE3IJZ0_9BACT</name>
<dbReference type="GO" id="GO:0005829">
    <property type="term" value="C:cytosol"/>
    <property type="evidence" value="ECO:0007669"/>
    <property type="project" value="TreeGrafter"/>
</dbReference>
<evidence type="ECO:0000313" key="5">
    <source>
        <dbReference type="Proteomes" id="UP001209317"/>
    </source>
</evidence>
<feature type="signal peptide" evidence="3">
    <location>
        <begin position="1"/>
        <end position="23"/>
    </location>
</feature>